<dbReference type="GO" id="GO:0016491">
    <property type="term" value="F:oxidoreductase activity"/>
    <property type="evidence" value="ECO:0007669"/>
    <property type="project" value="UniProtKB-KW"/>
</dbReference>
<organism evidence="4 5">
    <name type="scientific">Jeotgalibaca dankookensis</name>
    <dbReference type="NCBI Taxonomy" id="708126"/>
    <lineage>
        <taxon>Bacteria</taxon>
        <taxon>Bacillati</taxon>
        <taxon>Bacillota</taxon>
        <taxon>Bacilli</taxon>
        <taxon>Lactobacillales</taxon>
        <taxon>Carnobacteriaceae</taxon>
        <taxon>Jeotgalibaca</taxon>
    </lineage>
</organism>
<gene>
    <name evidence="4" type="ORF">BW727_100378</name>
</gene>
<feature type="domain" description="NADH:flavin oxidoreductase/NADH oxidase N-terminal" evidence="3">
    <location>
        <begin position="14"/>
        <end position="321"/>
    </location>
</feature>
<proteinExistence type="predicted"/>
<dbReference type="Gene3D" id="3.20.20.70">
    <property type="entry name" value="Aldolase class I"/>
    <property type="match status" value="1"/>
</dbReference>
<dbReference type="Proteomes" id="UP000188993">
    <property type="component" value="Chromosome"/>
</dbReference>
<evidence type="ECO:0000313" key="4">
    <source>
        <dbReference type="EMBL" id="AQS52771.1"/>
    </source>
</evidence>
<name>A0A1S6IMP7_9LACT</name>
<keyword evidence="2 4" id="KW-0560">Oxidoreductase</keyword>
<dbReference type="RefSeq" id="WP_062468376.1">
    <property type="nucleotide sequence ID" value="NZ_BBYN01000007.1"/>
</dbReference>
<evidence type="ECO:0000256" key="2">
    <source>
        <dbReference type="ARBA" id="ARBA00023002"/>
    </source>
</evidence>
<dbReference type="KEGG" id="jda:BW727_100378"/>
<dbReference type="PANTHER" id="PTHR43656">
    <property type="entry name" value="BINDING OXIDOREDUCTASE, PUTATIVE (AFU_ORTHOLOGUE AFUA_2G08260)-RELATED"/>
    <property type="match status" value="1"/>
</dbReference>
<keyword evidence="1" id="KW-0285">Flavoprotein</keyword>
<keyword evidence="5" id="KW-1185">Reference proteome</keyword>
<dbReference type="Pfam" id="PF00724">
    <property type="entry name" value="Oxidored_FMN"/>
    <property type="match status" value="1"/>
</dbReference>
<evidence type="ECO:0000313" key="5">
    <source>
        <dbReference type="Proteomes" id="UP000188993"/>
    </source>
</evidence>
<dbReference type="OrthoDB" id="9806724at2"/>
<dbReference type="PANTHER" id="PTHR43656:SF2">
    <property type="entry name" value="BINDING OXIDOREDUCTASE, PUTATIVE (AFU_ORTHOLOGUE AFUA_2G08260)-RELATED"/>
    <property type="match status" value="1"/>
</dbReference>
<protein>
    <submittedName>
        <fullName evidence="4">Putative oxidoreductase</fullName>
        <ecNumber evidence="4">1.-.-.-</ecNumber>
    </submittedName>
</protein>
<dbReference type="GO" id="GO:0010181">
    <property type="term" value="F:FMN binding"/>
    <property type="evidence" value="ECO:0007669"/>
    <property type="project" value="InterPro"/>
</dbReference>
<reference evidence="4 5" key="1">
    <citation type="journal article" date="2014" name="Int. J. Syst. Evol. Microbiol.">
        <title>Jeotgalibaca dankookensis gen. nov., sp. nov., a member of the family Carnobacteriaceae, isolated from seujeot (Korean traditional food).</title>
        <authorList>
            <person name="Lee D.G."/>
            <person name="Trujillo M.E."/>
            <person name="Kang H."/>
            <person name="Ahn T.Y."/>
        </authorList>
    </citation>
    <scope>NUCLEOTIDE SEQUENCE [LARGE SCALE GENOMIC DNA]</scope>
    <source>
        <strain evidence="4 5">EX-07</strain>
    </source>
</reference>
<dbReference type="SUPFAM" id="SSF51395">
    <property type="entry name" value="FMN-linked oxidoreductases"/>
    <property type="match status" value="1"/>
</dbReference>
<dbReference type="InterPro" id="IPR001155">
    <property type="entry name" value="OxRdtase_FMN_N"/>
</dbReference>
<dbReference type="InterPro" id="IPR051799">
    <property type="entry name" value="NADH_flavin_oxidoreductase"/>
</dbReference>
<evidence type="ECO:0000256" key="1">
    <source>
        <dbReference type="ARBA" id="ARBA00022630"/>
    </source>
</evidence>
<accession>A0A1S6IMP7</accession>
<dbReference type="InterPro" id="IPR013785">
    <property type="entry name" value="Aldolase_TIM"/>
</dbReference>
<sequence length="358" mass="40236">MKKWETAYVFPGGLELRNRLVFAPISTMSSSNIGLLSDKEIQFYKSRAQNMGLVILGSANVSKEGKAYDHNVTISHDAAIPNLKTYNKEIHETGAKSIIQLYHGGSATQFLPSQKDVYTVSTFFDERYDKEKQYHELTETEILQTINDFGKAIHRAIRAGFDGIEIHGGNPFLVQQFLSPRTNRRKDFWGGNAQKQFRFLEALLKLANEIKEKTASPSFVIGVRLATEENAADGITFQETCRLAEKISKLSAEYIHFNQNDLFEIQNEEIKVSVIEKGIEHSICLIGNGSVDTEEKIAKALEVVPLVSIARPLVLHPTFPVDTNLPKTVEELSKDQLLIPDGLWGSIKESPDWYFGTQ</sequence>
<evidence type="ECO:0000259" key="3">
    <source>
        <dbReference type="Pfam" id="PF00724"/>
    </source>
</evidence>
<dbReference type="EMBL" id="CP019728">
    <property type="protein sequence ID" value="AQS52771.1"/>
    <property type="molecule type" value="Genomic_DNA"/>
</dbReference>
<dbReference type="EC" id="1.-.-.-" evidence="4"/>
<dbReference type="AlphaFoldDB" id="A0A1S6IMP7"/>
<dbReference type="STRING" id="708126.BW727_100378"/>